<name>A0A2M6WBK0_9BACT</name>
<evidence type="ECO:0000256" key="3">
    <source>
        <dbReference type="ARBA" id="ARBA00023110"/>
    </source>
</evidence>
<keyword evidence="3 5" id="KW-0697">Rotamase</keyword>
<organism evidence="8 9">
    <name type="scientific">Candidatus Komeilibacteria bacterium CG10_big_fil_rev_8_21_14_0_10_41_13</name>
    <dbReference type="NCBI Taxonomy" id="1974476"/>
    <lineage>
        <taxon>Bacteria</taxon>
        <taxon>Candidatus Komeiliibacteriota</taxon>
    </lineage>
</organism>
<dbReference type="EMBL" id="PFBO01000129">
    <property type="protein sequence ID" value="PIT90169.1"/>
    <property type="molecule type" value="Genomic_DNA"/>
</dbReference>
<dbReference type="Pfam" id="PF00254">
    <property type="entry name" value="FKBP_C"/>
    <property type="match status" value="1"/>
</dbReference>
<sequence length="138" mass="15008">MTKDGRYFFSEGIDIQDFKDQQAQAQSQATSAQVEIQTLVEGEGEGVVSGNLVTVDYEGRLEDGTVFDSTYERGEPATFPIGQGQVIPGWEQGLIGMKVGEKRQLTIPPALAYGEQGAEGVIPPNATLIFEIELLEIR</sequence>
<dbReference type="SUPFAM" id="SSF54534">
    <property type="entry name" value="FKBP-like"/>
    <property type="match status" value="1"/>
</dbReference>
<evidence type="ECO:0000313" key="8">
    <source>
        <dbReference type="EMBL" id="PIT90169.1"/>
    </source>
</evidence>
<comment type="similarity">
    <text evidence="2 6">Belongs to the FKBP-type PPIase family.</text>
</comment>
<evidence type="ECO:0000256" key="4">
    <source>
        <dbReference type="ARBA" id="ARBA00023235"/>
    </source>
</evidence>
<dbReference type="Gene3D" id="3.10.50.40">
    <property type="match status" value="1"/>
</dbReference>
<dbReference type="PROSITE" id="PS50059">
    <property type="entry name" value="FKBP_PPIASE"/>
    <property type="match status" value="1"/>
</dbReference>
<dbReference type="InterPro" id="IPR046357">
    <property type="entry name" value="PPIase_dom_sf"/>
</dbReference>
<dbReference type="PANTHER" id="PTHR43811:SF19">
    <property type="entry name" value="39 KDA FK506-BINDING NUCLEAR PROTEIN"/>
    <property type="match status" value="1"/>
</dbReference>
<evidence type="ECO:0000256" key="2">
    <source>
        <dbReference type="ARBA" id="ARBA00006577"/>
    </source>
</evidence>
<dbReference type="EC" id="5.2.1.8" evidence="6"/>
<gene>
    <name evidence="8" type="ORF">COU22_03695</name>
</gene>
<evidence type="ECO:0000256" key="6">
    <source>
        <dbReference type="RuleBase" id="RU003915"/>
    </source>
</evidence>
<dbReference type="PANTHER" id="PTHR43811">
    <property type="entry name" value="FKBP-TYPE PEPTIDYL-PROLYL CIS-TRANS ISOMERASE FKPA"/>
    <property type="match status" value="1"/>
</dbReference>
<evidence type="ECO:0000256" key="1">
    <source>
        <dbReference type="ARBA" id="ARBA00000971"/>
    </source>
</evidence>
<proteinExistence type="inferred from homology"/>
<dbReference type="AlphaFoldDB" id="A0A2M6WBK0"/>
<keyword evidence="4 5" id="KW-0413">Isomerase</keyword>
<comment type="caution">
    <text evidence="8">The sequence shown here is derived from an EMBL/GenBank/DDBJ whole genome shotgun (WGS) entry which is preliminary data.</text>
</comment>
<evidence type="ECO:0000256" key="5">
    <source>
        <dbReference type="PROSITE-ProRule" id="PRU00277"/>
    </source>
</evidence>
<accession>A0A2M6WBK0</accession>
<dbReference type="FunFam" id="3.10.50.40:FF:000006">
    <property type="entry name" value="Peptidyl-prolyl cis-trans isomerase"/>
    <property type="match status" value="1"/>
</dbReference>
<evidence type="ECO:0000259" key="7">
    <source>
        <dbReference type="PROSITE" id="PS50059"/>
    </source>
</evidence>
<dbReference type="Proteomes" id="UP000230543">
    <property type="component" value="Unassembled WGS sequence"/>
</dbReference>
<evidence type="ECO:0000313" key="9">
    <source>
        <dbReference type="Proteomes" id="UP000230543"/>
    </source>
</evidence>
<reference evidence="9" key="1">
    <citation type="submission" date="2017-09" db="EMBL/GenBank/DDBJ databases">
        <title>Depth-based differentiation of microbial function through sediment-hosted aquifers and enrichment of novel symbionts in the deep terrestrial subsurface.</title>
        <authorList>
            <person name="Probst A.J."/>
            <person name="Ladd B."/>
            <person name="Jarett J.K."/>
            <person name="Geller-Mcgrath D.E."/>
            <person name="Sieber C.M.K."/>
            <person name="Emerson J.B."/>
            <person name="Anantharaman K."/>
            <person name="Thomas B.C."/>
            <person name="Malmstrom R."/>
            <person name="Stieglmeier M."/>
            <person name="Klingl A."/>
            <person name="Woyke T."/>
            <person name="Ryan C.M."/>
            <person name="Banfield J.F."/>
        </authorList>
    </citation>
    <scope>NUCLEOTIDE SEQUENCE [LARGE SCALE GENOMIC DNA]</scope>
</reference>
<dbReference type="GO" id="GO:0003755">
    <property type="term" value="F:peptidyl-prolyl cis-trans isomerase activity"/>
    <property type="evidence" value="ECO:0007669"/>
    <property type="project" value="UniProtKB-UniRule"/>
</dbReference>
<feature type="domain" description="PPIase FKBP-type" evidence="7">
    <location>
        <begin position="50"/>
        <end position="138"/>
    </location>
</feature>
<protein>
    <recommendedName>
        <fullName evidence="6">Peptidyl-prolyl cis-trans isomerase</fullName>
        <ecNumber evidence="6">5.2.1.8</ecNumber>
    </recommendedName>
</protein>
<comment type="catalytic activity">
    <reaction evidence="1 5 6">
        <text>[protein]-peptidylproline (omega=180) = [protein]-peptidylproline (omega=0)</text>
        <dbReference type="Rhea" id="RHEA:16237"/>
        <dbReference type="Rhea" id="RHEA-COMP:10747"/>
        <dbReference type="Rhea" id="RHEA-COMP:10748"/>
        <dbReference type="ChEBI" id="CHEBI:83833"/>
        <dbReference type="ChEBI" id="CHEBI:83834"/>
        <dbReference type="EC" id="5.2.1.8"/>
    </reaction>
</comment>
<dbReference type="InterPro" id="IPR001179">
    <property type="entry name" value="PPIase_FKBP_dom"/>
</dbReference>